<dbReference type="Pfam" id="PF13466">
    <property type="entry name" value="STAS_2"/>
    <property type="match status" value="1"/>
</dbReference>
<accession>A0ABN0U9K3</accession>
<evidence type="ECO:0000313" key="2">
    <source>
        <dbReference type="EMBL" id="GAA0243251.1"/>
    </source>
</evidence>
<evidence type="ECO:0000259" key="1">
    <source>
        <dbReference type="PROSITE" id="PS50801"/>
    </source>
</evidence>
<comment type="caution">
    <text evidence="2">The sequence shown here is derived from an EMBL/GenBank/DDBJ whole genome shotgun (WGS) entry which is preliminary data.</text>
</comment>
<dbReference type="InterPro" id="IPR036513">
    <property type="entry name" value="STAS_dom_sf"/>
</dbReference>
<protein>
    <recommendedName>
        <fullName evidence="1">STAS domain-containing protein</fullName>
    </recommendedName>
</protein>
<dbReference type="InterPro" id="IPR002645">
    <property type="entry name" value="STAS_dom"/>
</dbReference>
<proteinExistence type="predicted"/>
<dbReference type="EMBL" id="BAAAGX010000011">
    <property type="protein sequence ID" value="GAA0243251.1"/>
    <property type="molecule type" value="Genomic_DNA"/>
</dbReference>
<dbReference type="RefSeq" id="WP_344649518.1">
    <property type="nucleotide sequence ID" value="NZ_BAAAGX010000011.1"/>
</dbReference>
<gene>
    <name evidence="2" type="ORF">GCM10009539_30870</name>
</gene>
<dbReference type="Proteomes" id="UP001500967">
    <property type="component" value="Unassembled WGS sequence"/>
</dbReference>
<organism evidence="2 3">
    <name type="scientific">Cryptosporangium japonicum</name>
    <dbReference type="NCBI Taxonomy" id="80872"/>
    <lineage>
        <taxon>Bacteria</taxon>
        <taxon>Bacillati</taxon>
        <taxon>Actinomycetota</taxon>
        <taxon>Actinomycetes</taxon>
        <taxon>Cryptosporangiales</taxon>
        <taxon>Cryptosporangiaceae</taxon>
        <taxon>Cryptosporangium</taxon>
    </lineage>
</organism>
<sequence length="103" mass="11493">MGIPVIELRVAESFTGVGLSSIRESVAEVLALEPSVLTLDLRDCPSVDAAGIAYLLDLHRRMRRDGNRLELQHPTPRVRRVLQHVRLDRILPVHGDQPELSAL</sequence>
<keyword evidence="3" id="KW-1185">Reference proteome</keyword>
<dbReference type="SUPFAM" id="SSF52091">
    <property type="entry name" value="SpoIIaa-like"/>
    <property type="match status" value="1"/>
</dbReference>
<dbReference type="PROSITE" id="PS50801">
    <property type="entry name" value="STAS"/>
    <property type="match status" value="1"/>
</dbReference>
<dbReference type="CDD" id="cd07043">
    <property type="entry name" value="STAS_anti-anti-sigma_factors"/>
    <property type="match status" value="1"/>
</dbReference>
<dbReference type="Gene3D" id="3.30.750.24">
    <property type="entry name" value="STAS domain"/>
    <property type="match status" value="1"/>
</dbReference>
<evidence type="ECO:0000313" key="3">
    <source>
        <dbReference type="Proteomes" id="UP001500967"/>
    </source>
</evidence>
<dbReference type="InterPro" id="IPR058548">
    <property type="entry name" value="MlaB-like_STAS"/>
</dbReference>
<reference evidence="2 3" key="1">
    <citation type="journal article" date="2019" name="Int. J. Syst. Evol. Microbiol.">
        <title>The Global Catalogue of Microorganisms (GCM) 10K type strain sequencing project: providing services to taxonomists for standard genome sequencing and annotation.</title>
        <authorList>
            <consortium name="The Broad Institute Genomics Platform"/>
            <consortium name="The Broad Institute Genome Sequencing Center for Infectious Disease"/>
            <person name="Wu L."/>
            <person name="Ma J."/>
        </authorList>
    </citation>
    <scope>NUCLEOTIDE SEQUENCE [LARGE SCALE GENOMIC DNA]</scope>
    <source>
        <strain evidence="2 3">JCM 10425</strain>
    </source>
</reference>
<name>A0ABN0U9K3_9ACTN</name>
<feature type="domain" description="STAS" evidence="1">
    <location>
        <begin position="8"/>
        <end position="103"/>
    </location>
</feature>